<keyword evidence="4" id="KW-1185">Reference proteome</keyword>
<evidence type="ECO:0000259" key="2">
    <source>
        <dbReference type="Pfam" id="PF13568"/>
    </source>
</evidence>
<feature type="chain" id="PRO_5018275153" evidence="1">
    <location>
        <begin position="20"/>
        <end position="210"/>
    </location>
</feature>
<dbReference type="Proteomes" id="UP000272117">
    <property type="component" value="Unassembled WGS sequence"/>
</dbReference>
<dbReference type="SUPFAM" id="SSF56925">
    <property type="entry name" value="OMPA-like"/>
    <property type="match status" value="1"/>
</dbReference>
<comment type="caution">
    <text evidence="3">The sequence shown here is derived from an EMBL/GenBank/DDBJ whole genome shotgun (WGS) entry which is preliminary data.</text>
</comment>
<feature type="domain" description="Outer membrane protein beta-barrel" evidence="2">
    <location>
        <begin position="17"/>
        <end position="183"/>
    </location>
</feature>
<evidence type="ECO:0000313" key="4">
    <source>
        <dbReference type="Proteomes" id="UP000272117"/>
    </source>
</evidence>
<organism evidence="3 4">
    <name type="scientific">Rufibacter latericius</name>
    <dbReference type="NCBI Taxonomy" id="2487040"/>
    <lineage>
        <taxon>Bacteria</taxon>
        <taxon>Pseudomonadati</taxon>
        <taxon>Bacteroidota</taxon>
        <taxon>Cytophagia</taxon>
        <taxon>Cytophagales</taxon>
        <taxon>Hymenobacteraceae</taxon>
        <taxon>Rufibacter</taxon>
    </lineage>
</organism>
<sequence>MKKLVFFVAALFTTYFAQAQEGIKLGLKAGGNFSNLTGKDADDDSEYVFGFHGGAFLDYGISDMVSIRPELLYTLKGAKGEIKEDDMDYTEKLRMHYLELPLLVRINTGSPGLFFEAGPTFSYLLTAKATAEGEIDGEEIDESETVTETFKKLDIGYAAGLGYQLGSGLGLGLRYVGGLSKIIDADDEDDSPKINNSVFQLSLSYTLGAR</sequence>
<gene>
    <name evidence="3" type="ORF">EFB08_17725</name>
</gene>
<evidence type="ECO:0000256" key="1">
    <source>
        <dbReference type="SAM" id="SignalP"/>
    </source>
</evidence>
<evidence type="ECO:0000313" key="3">
    <source>
        <dbReference type="EMBL" id="RNI23387.1"/>
    </source>
</evidence>
<accession>A0A3M9ME25</accession>
<dbReference type="InterPro" id="IPR011250">
    <property type="entry name" value="OMP/PagP_B-barrel"/>
</dbReference>
<dbReference type="InterPro" id="IPR025665">
    <property type="entry name" value="Beta-barrel_OMP_2"/>
</dbReference>
<keyword evidence="1" id="KW-0732">Signal</keyword>
<dbReference type="EMBL" id="RJJD01000015">
    <property type="protein sequence ID" value="RNI23387.1"/>
    <property type="molecule type" value="Genomic_DNA"/>
</dbReference>
<protein>
    <submittedName>
        <fullName evidence="3">PorT family protein</fullName>
    </submittedName>
</protein>
<dbReference type="Pfam" id="PF13568">
    <property type="entry name" value="OMP_b-brl_2"/>
    <property type="match status" value="1"/>
</dbReference>
<name>A0A3M9ME25_9BACT</name>
<reference evidence="3 4" key="1">
    <citation type="submission" date="2018-11" db="EMBL/GenBank/DDBJ databases">
        <title>Rufibacter latericius sp. nov., isolated from water in Baiyang Lake.</title>
        <authorList>
            <person name="Yang Y."/>
        </authorList>
    </citation>
    <scope>NUCLEOTIDE SEQUENCE [LARGE SCALE GENOMIC DNA]</scope>
    <source>
        <strain evidence="3 4">R-22-1c-1</strain>
    </source>
</reference>
<feature type="signal peptide" evidence="1">
    <location>
        <begin position="1"/>
        <end position="19"/>
    </location>
</feature>
<dbReference type="AlphaFoldDB" id="A0A3M9ME25"/>
<dbReference type="RefSeq" id="WP_123128311.1">
    <property type="nucleotide sequence ID" value="NZ_RJJD01000015.1"/>
</dbReference>
<proteinExistence type="predicted"/>
<dbReference type="OrthoDB" id="1160354at2"/>